<proteinExistence type="predicted"/>
<organism evidence="1 2">
    <name type="scientific">Pelobates cultripes</name>
    <name type="common">Western spadefoot toad</name>
    <dbReference type="NCBI Taxonomy" id="61616"/>
    <lineage>
        <taxon>Eukaryota</taxon>
        <taxon>Metazoa</taxon>
        <taxon>Chordata</taxon>
        <taxon>Craniata</taxon>
        <taxon>Vertebrata</taxon>
        <taxon>Euteleostomi</taxon>
        <taxon>Amphibia</taxon>
        <taxon>Batrachia</taxon>
        <taxon>Anura</taxon>
        <taxon>Pelobatoidea</taxon>
        <taxon>Pelobatidae</taxon>
        <taxon>Pelobates</taxon>
    </lineage>
</organism>
<sequence>MTEELDRYIPTFITTIPTQASLQISPGPQSHFFQPFPPTQETRYPMLGSIAMRDAMVPLTILSRTDHPTNTQHFATPNYHILYRQSQASYMACAHTQHLKHTVPPICLKPISYPTFSNFFTMHIKNTYPHLEPLGPKR</sequence>
<accession>A0AAD1RXZ7</accession>
<dbReference type="Proteomes" id="UP001295444">
    <property type="component" value="Chromosome 04"/>
</dbReference>
<evidence type="ECO:0000313" key="1">
    <source>
        <dbReference type="EMBL" id="CAH2283800.1"/>
    </source>
</evidence>
<evidence type="ECO:0000313" key="2">
    <source>
        <dbReference type="Proteomes" id="UP001295444"/>
    </source>
</evidence>
<protein>
    <submittedName>
        <fullName evidence="1">Uncharacterized protein</fullName>
    </submittedName>
</protein>
<name>A0AAD1RXZ7_PELCU</name>
<gene>
    <name evidence="1" type="ORF">PECUL_23A006748</name>
</gene>
<keyword evidence="2" id="KW-1185">Reference proteome</keyword>
<reference evidence="1" key="1">
    <citation type="submission" date="2022-03" db="EMBL/GenBank/DDBJ databases">
        <authorList>
            <person name="Alioto T."/>
            <person name="Alioto T."/>
            <person name="Gomez Garrido J."/>
        </authorList>
    </citation>
    <scope>NUCLEOTIDE SEQUENCE</scope>
</reference>
<dbReference type="AlphaFoldDB" id="A0AAD1RXZ7"/>
<dbReference type="EMBL" id="OW240915">
    <property type="protein sequence ID" value="CAH2283800.1"/>
    <property type="molecule type" value="Genomic_DNA"/>
</dbReference>